<dbReference type="Proteomes" id="UP000243499">
    <property type="component" value="Chromosome 6"/>
</dbReference>
<proteinExistence type="predicted"/>
<evidence type="ECO:0000313" key="1">
    <source>
        <dbReference type="EMBL" id="PAN35355.1"/>
    </source>
</evidence>
<protein>
    <submittedName>
        <fullName evidence="1">Uncharacterized protein</fullName>
    </submittedName>
</protein>
<dbReference type="Gramene" id="PAN35355">
    <property type="protein sequence ID" value="PAN35355"/>
    <property type="gene ID" value="PAHAL_6G202500"/>
</dbReference>
<sequence length="69" mass="7560">MLVGQTILLDQRVAQGTVDTLVMNGSPHSKLDSQLHQLEKPAAVCRVEGRHRHQMVADQGIQGARLFAT</sequence>
<gene>
    <name evidence="1" type="ORF">PAHAL_6G202500</name>
</gene>
<reference evidence="1" key="1">
    <citation type="submission" date="2018-04" db="EMBL/GenBank/DDBJ databases">
        <title>WGS assembly of Panicum hallii.</title>
        <authorList>
            <person name="Lovell J."/>
            <person name="Jenkins J."/>
            <person name="Lowry D."/>
            <person name="Mamidi S."/>
            <person name="Sreedasyam A."/>
            <person name="Weng X."/>
            <person name="Barry K."/>
            <person name="Bonette J."/>
            <person name="Campitelli B."/>
            <person name="Daum C."/>
            <person name="Gordon S."/>
            <person name="Gould B."/>
            <person name="Lipzen A."/>
            <person name="Macqueen A."/>
            <person name="Palacio-Mejia J."/>
            <person name="Plott C."/>
            <person name="Shakirov E."/>
            <person name="Shu S."/>
            <person name="Yoshinaga Y."/>
            <person name="Zane M."/>
            <person name="Rokhsar D."/>
            <person name="Grimwood J."/>
            <person name="Schmutz J."/>
            <person name="Juenger T."/>
        </authorList>
    </citation>
    <scope>NUCLEOTIDE SEQUENCE [LARGE SCALE GENOMIC DNA]</scope>
    <source>
        <strain evidence="1">FIL2</strain>
    </source>
</reference>
<name>A0A2S3I394_9POAL</name>
<dbReference type="EMBL" id="CM008051">
    <property type="protein sequence ID" value="PAN35355.1"/>
    <property type="molecule type" value="Genomic_DNA"/>
</dbReference>
<dbReference type="AlphaFoldDB" id="A0A2S3I394"/>
<organism evidence="1">
    <name type="scientific">Panicum hallii</name>
    <dbReference type="NCBI Taxonomy" id="206008"/>
    <lineage>
        <taxon>Eukaryota</taxon>
        <taxon>Viridiplantae</taxon>
        <taxon>Streptophyta</taxon>
        <taxon>Embryophyta</taxon>
        <taxon>Tracheophyta</taxon>
        <taxon>Spermatophyta</taxon>
        <taxon>Magnoliopsida</taxon>
        <taxon>Liliopsida</taxon>
        <taxon>Poales</taxon>
        <taxon>Poaceae</taxon>
        <taxon>PACMAD clade</taxon>
        <taxon>Panicoideae</taxon>
        <taxon>Panicodae</taxon>
        <taxon>Paniceae</taxon>
        <taxon>Panicinae</taxon>
        <taxon>Panicum</taxon>
        <taxon>Panicum sect. Panicum</taxon>
    </lineage>
</organism>
<accession>A0A2S3I394</accession>